<name>A0A2W5LAZ6_SPHMC</name>
<dbReference type="InterPro" id="IPR012910">
    <property type="entry name" value="Plug_dom"/>
</dbReference>
<feature type="compositionally biased region" description="Polar residues" evidence="12">
    <location>
        <begin position="350"/>
        <end position="361"/>
    </location>
</feature>
<evidence type="ECO:0000256" key="1">
    <source>
        <dbReference type="ARBA" id="ARBA00004571"/>
    </source>
</evidence>
<keyword evidence="2" id="KW-0813">Transport</keyword>
<sequence length="781" mass="83793">MSYRSVFAADSAAEQGERDDPKKLGGAECAPTWEGEMKYLSHCALVTTALAAGFAPAAFAQDSSGAAAANAAPESADTDDGFGDIVVTARRREESLLSVPVSVTALSAQKMEEANLTQLADIGRTAPAIRVTNVVDRSDTLAVAIRGQSDTGGQLTTDPSVGVYFADAIQARPQGLGRSLYDIASIQLLKGPQGTLFGRNLTGGAVLISPVAPDVDTVEGYVQAIYGNYDRREIQGAINVPIVEGIAALRVAGNLTRRDGFTLNLTTGNRLRDDNGDAFRASLLIDTGNGFRNTTIFDYAKGWGHGGGMVPIEVNPAVDTPVNRRAAREAVLARQQARSIRINEDDTDTPQRSSNRGVTNTTEIDVGGATLKNIFNYRRVTSENDGGDGMPQNLVLVRSIIKAEQVSEELQLVGKAFDDRLDYIVGAYYFWESGLQTGFVPVLGGPARTTIGDVTSISRSIFAQIDYAITDKLKLTVGGRYTWDKRKLYQQVRASPTGPNSVDQRVEKNFSEPTWTLSLNYEPTPDTLLYITNRRGYRSGGFNSGATVAAALAPVESEILTDYEVGFKTQGRMGDVRYRMTLAAYHSNYDNIQKNLGVLVGTPPAPARLLLNAATATINGGEFEATIIPSDWFELSGFVGLIDAKHKDYIDPISGADLSDLPFVQTPKWTGGISGVLTLPVPEQVGTLKLSANYYRQGRVNVSNSIPLGPGAIQPGYDTVSARLSLDKIGGSNFRAAVFATNLTNAKFVQTVTPFYGAPFGVAAVTYGDPRFYGVEVGFRF</sequence>
<feature type="compositionally biased region" description="Basic and acidic residues" evidence="12">
    <location>
        <begin position="15"/>
        <end position="25"/>
    </location>
</feature>
<feature type="region of interest" description="Disordered" evidence="12">
    <location>
        <begin position="1"/>
        <end position="27"/>
    </location>
</feature>
<gene>
    <name evidence="15" type="ORF">DI569_00205</name>
</gene>
<evidence type="ECO:0000313" key="16">
    <source>
        <dbReference type="Proteomes" id="UP000248597"/>
    </source>
</evidence>
<accession>A0A2W5LAZ6</accession>
<evidence type="ECO:0000256" key="8">
    <source>
        <dbReference type="ARBA" id="ARBA00023077"/>
    </source>
</evidence>
<comment type="subcellular location">
    <subcellularLocation>
        <location evidence="1">Cell outer membrane</location>
        <topology evidence="1">Multi-pass membrane protein</topology>
    </subcellularLocation>
</comment>
<dbReference type="Gene3D" id="2.40.170.20">
    <property type="entry name" value="TonB-dependent receptor, beta-barrel domain"/>
    <property type="match status" value="1"/>
</dbReference>
<keyword evidence="8 11" id="KW-0798">TonB box</keyword>
<dbReference type="InterPro" id="IPR039426">
    <property type="entry name" value="TonB-dep_rcpt-like"/>
</dbReference>
<feature type="domain" description="TonB-dependent receptor plug" evidence="14">
    <location>
        <begin position="97"/>
        <end position="205"/>
    </location>
</feature>
<organism evidence="15 16">
    <name type="scientific">Sphingopyxis macrogoltabida</name>
    <name type="common">Sphingomonas macrogoltabidus</name>
    <dbReference type="NCBI Taxonomy" id="33050"/>
    <lineage>
        <taxon>Bacteria</taxon>
        <taxon>Pseudomonadati</taxon>
        <taxon>Pseudomonadota</taxon>
        <taxon>Alphaproteobacteria</taxon>
        <taxon>Sphingomonadales</taxon>
        <taxon>Sphingomonadaceae</taxon>
        <taxon>Sphingopyxis</taxon>
    </lineage>
</organism>
<feature type="region of interest" description="Disordered" evidence="12">
    <location>
        <begin position="342"/>
        <end position="361"/>
    </location>
</feature>
<protein>
    <recommendedName>
        <fullName evidence="17">TonB-dependent receptor</fullName>
    </recommendedName>
</protein>
<dbReference type="Pfam" id="PF00593">
    <property type="entry name" value="TonB_dep_Rec_b-barrel"/>
    <property type="match status" value="1"/>
</dbReference>
<keyword evidence="3" id="KW-1134">Transmembrane beta strand</keyword>
<dbReference type="Proteomes" id="UP000248597">
    <property type="component" value="Unassembled WGS sequence"/>
</dbReference>
<dbReference type="GO" id="GO:0006826">
    <property type="term" value="P:iron ion transport"/>
    <property type="evidence" value="ECO:0007669"/>
    <property type="project" value="UniProtKB-KW"/>
</dbReference>
<dbReference type="InterPro" id="IPR036942">
    <property type="entry name" value="Beta-barrel_TonB_sf"/>
</dbReference>
<comment type="caution">
    <text evidence="15">The sequence shown here is derived from an EMBL/GenBank/DDBJ whole genome shotgun (WGS) entry which is preliminary data.</text>
</comment>
<dbReference type="GO" id="GO:0009279">
    <property type="term" value="C:cell outer membrane"/>
    <property type="evidence" value="ECO:0007669"/>
    <property type="project" value="UniProtKB-SubCell"/>
</dbReference>
<keyword evidence="4" id="KW-0410">Iron transport</keyword>
<evidence type="ECO:0000256" key="3">
    <source>
        <dbReference type="ARBA" id="ARBA00022452"/>
    </source>
</evidence>
<keyword evidence="9 11" id="KW-0472">Membrane</keyword>
<evidence type="ECO:0000256" key="5">
    <source>
        <dbReference type="ARBA" id="ARBA00022692"/>
    </source>
</evidence>
<dbReference type="PANTHER" id="PTHR32552">
    <property type="entry name" value="FERRICHROME IRON RECEPTOR-RELATED"/>
    <property type="match status" value="1"/>
</dbReference>
<proteinExistence type="inferred from homology"/>
<feature type="domain" description="TonB-dependent receptor-like beta-barrel" evidence="13">
    <location>
        <begin position="343"/>
        <end position="743"/>
    </location>
</feature>
<evidence type="ECO:0000256" key="6">
    <source>
        <dbReference type="ARBA" id="ARBA00023004"/>
    </source>
</evidence>
<evidence type="ECO:0000259" key="13">
    <source>
        <dbReference type="Pfam" id="PF00593"/>
    </source>
</evidence>
<evidence type="ECO:0000256" key="4">
    <source>
        <dbReference type="ARBA" id="ARBA00022496"/>
    </source>
</evidence>
<reference evidence="15 16" key="1">
    <citation type="submission" date="2017-08" db="EMBL/GenBank/DDBJ databases">
        <title>Infants hospitalized years apart are colonized by the same room-sourced microbial strains.</title>
        <authorList>
            <person name="Brooks B."/>
            <person name="Olm M.R."/>
            <person name="Firek B.A."/>
            <person name="Baker R."/>
            <person name="Thomas B.C."/>
            <person name="Morowitz M.J."/>
            <person name="Banfield J.F."/>
        </authorList>
    </citation>
    <scope>NUCLEOTIDE SEQUENCE [LARGE SCALE GENOMIC DNA]</scope>
    <source>
        <strain evidence="15">S2_005_003_R2_47</strain>
    </source>
</reference>
<evidence type="ECO:0000256" key="10">
    <source>
        <dbReference type="ARBA" id="ARBA00023237"/>
    </source>
</evidence>
<evidence type="ECO:0000256" key="9">
    <source>
        <dbReference type="ARBA" id="ARBA00023136"/>
    </source>
</evidence>
<keyword evidence="7" id="KW-0406">Ion transport</keyword>
<dbReference type="SUPFAM" id="SSF56935">
    <property type="entry name" value="Porins"/>
    <property type="match status" value="1"/>
</dbReference>
<dbReference type="PANTHER" id="PTHR32552:SF81">
    <property type="entry name" value="TONB-DEPENDENT OUTER MEMBRANE RECEPTOR"/>
    <property type="match status" value="1"/>
</dbReference>
<keyword evidence="6" id="KW-0408">Iron</keyword>
<keyword evidence="5" id="KW-0812">Transmembrane</keyword>
<evidence type="ECO:0000259" key="14">
    <source>
        <dbReference type="Pfam" id="PF07715"/>
    </source>
</evidence>
<dbReference type="EMBL" id="QFPJ01000001">
    <property type="protein sequence ID" value="PZQ24638.1"/>
    <property type="molecule type" value="Genomic_DNA"/>
</dbReference>
<evidence type="ECO:0000256" key="11">
    <source>
        <dbReference type="RuleBase" id="RU003357"/>
    </source>
</evidence>
<dbReference type="InterPro" id="IPR000531">
    <property type="entry name" value="Beta-barrel_TonB"/>
</dbReference>
<evidence type="ECO:0000256" key="12">
    <source>
        <dbReference type="SAM" id="MobiDB-lite"/>
    </source>
</evidence>
<evidence type="ECO:0000313" key="15">
    <source>
        <dbReference type="EMBL" id="PZQ24638.1"/>
    </source>
</evidence>
<evidence type="ECO:0008006" key="17">
    <source>
        <dbReference type="Google" id="ProtNLM"/>
    </source>
</evidence>
<comment type="similarity">
    <text evidence="11">Belongs to the TonB-dependent receptor family.</text>
</comment>
<evidence type="ECO:0000256" key="2">
    <source>
        <dbReference type="ARBA" id="ARBA00022448"/>
    </source>
</evidence>
<keyword evidence="10" id="KW-0998">Cell outer membrane</keyword>
<dbReference type="Pfam" id="PF07715">
    <property type="entry name" value="Plug"/>
    <property type="match status" value="1"/>
</dbReference>
<evidence type="ECO:0000256" key="7">
    <source>
        <dbReference type="ARBA" id="ARBA00023065"/>
    </source>
</evidence>
<dbReference type="AlphaFoldDB" id="A0A2W5LAZ6"/>